<organism evidence="9 10">
    <name type="scientific">Seminavis robusta</name>
    <dbReference type="NCBI Taxonomy" id="568900"/>
    <lineage>
        <taxon>Eukaryota</taxon>
        <taxon>Sar</taxon>
        <taxon>Stramenopiles</taxon>
        <taxon>Ochrophyta</taxon>
        <taxon>Bacillariophyta</taxon>
        <taxon>Bacillariophyceae</taxon>
        <taxon>Bacillariophycidae</taxon>
        <taxon>Naviculales</taxon>
        <taxon>Naviculaceae</taxon>
        <taxon>Seminavis</taxon>
    </lineage>
</organism>
<evidence type="ECO:0000256" key="8">
    <source>
        <dbReference type="SAM" id="MobiDB-lite"/>
    </source>
</evidence>
<evidence type="ECO:0000313" key="9">
    <source>
        <dbReference type="EMBL" id="CAB9526245.1"/>
    </source>
</evidence>
<feature type="repeat" description="Solcar" evidence="6">
    <location>
        <begin position="38"/>
        <end position="124"/>
    </location>
</feature>
<feature type="repeat" description="Solcar" evidence="6">
    <location>
        <begin position="248"/>
        <end position="356"/>
    </location>
</feature>
<reference evidence="9" key="1">
    <citation type="submission" date="2020-06" db="EMBL/GenBank/DDBJ databases">
        <authorList>
            <consortium name="Plant Systems Biology data submission"/>
        </authorList>
    </citation>
    <scope>NUCLEOTIDE SEQUENCE</scope>
    <source>
        <strain evidence="9">D6</strain>
    </source>
</reference>
<dbReference type="InterPro" id="IPR018108">
    <property type="entry name" value="MCP_transmembrane"/>
</dbReference>
<keyword evidence="3 6" id="KW-0812">Transmembrane</keyword>
<feature type="compositionally biased region" description="Basic and acidic residues" evidence="8">
    <location>
        <begin position="1"/>
        <end position="18"/>
    </location>
</feature>
<dbReference type="Gene3D" id="1.50.40.10">
    <property type="entry name" value="Mitochondrial carrier domain"/>
    <property type="match status" value="1"/>
</dbReference>
<evidence type="ECO:0000313" key="10">
    <source>
        <dbReference type="Proteomes" id="UP001153069"/>
    </source>
</evidence>
<proteinExistence type="inferred from homology"/>
<evidence type="ECO:0000256" key="2">
    <source>
        <dbReference type="ARBA" id="ARBA00022448"/>
    </source>
</evidence>
<keyword evidence="10" id="KW-1185">Reference proteome</keyword>
<sequence length="376" mass="42060">MAAQNKDEQISNDTRDLPSHQQRPTTRTKFHDDVTKLPKEVRNILAGGIAGMVAKTVVAPLERIKILYQVSAEKFTLRRVPVVAMNIIRHEGPTALWRGNTATMLRVFPYSGIQFMVFDRCKTYLLREHEQRDQVLVRRRNTDQAIKLFGLSPLESLLSGMIAGAVSVLCTYPLDLTRAQLALYKTHRHAKNIGFIGVIKHNYGKGGVRGLFRGLTPTILGILPYSGIAFALNEQGKRQVQSWRKRDLTTIERMQCGALSGLFAQTCAYPFEVTRRRMQTIGVAPLAGSEAATSALGLNSGEAGTVRKPRSMLGTMRELYREQGARGFVKGVTMNWMRGPVAFSISFTIFDVIQGLLETESERALRLPSKLREKKQ</sequence>
<evidence type="ECO:0000256" key="7">
    <source>
        <dbReference type="RuleBase" id="RU000488"/>
    </source>
</evidence>
<feature type="repeat" description="Solcar" evidence="6">
    <location>
        <begin position="151"/>
        <end position="239"/>
    </location>
</feature>
<gene>
    <name evidence="9" type="ORF">SEMRO_1799_G298360.1</name>
</gene>
<dbReference type="SUPFAM" id="SSF103506">
    <property type="entry name" value="Mitochondrial carrier"/>
    <property type="match status" value="1"/>
</dbReference>
<evidence type="ECO:0000256" key="5">
    <source>
        <dbReference type="ARBA" id="ARBA00023136"/>
    </source>
</evidence>
<keyword evidence="5 6" id="KW-0472">Membrane</keyword>
<dbReference type="Proteomes" id="UP001153069">
    <property type="component" value="Unassembled WGS sequence"/>
</dbReference>
<comment type="similarity">
    <text evidence="7">Belongs to the mitochondrial carrier (TC 2.A.29) family.</text>
</comment>
<dbReference type="InterPro" id="IPR002067">
    <property type="entry name" value="MCP"/>
</dbReference>
<evidence type="ECO:0000256" key="6">
    <source>
        <dbReference type="PROSITE-ProRule" id="PRU00282"/>
    </source>
</evidence>
<dbReference type="Pfam" id="PF00153">
    <property type="entry name" value="Mito_carr"/>
    <property type="match status" value="3"/>
</dbReference>
<accession>A0A9N8ETT5</accession>
<dbReference type="InterPro" id="IPR023395">
    <property type="entry name" value="MCP_dom_sf"/>
</dbReference>
<dbReference type="PANTHER" id="PTHR24089">
    <property type="entry name" value="SOLUTE CARRIER FAMILY 25"/>
    <property type="match status" value="1"/>
</dbReference>
<dbReference type="PROSITE" id="PS50920">
    <property type="entry name" value="SOLCAR"/>
    <property type="match status" value="3"/>
</dbReference>
<dbReference type="PRINTS" id="PR00926">
    <property type="entry name" value="MITOCARRIER"/>
</dbReference>
<comment type="caution">
    <text evidence="9">The sequence shown here is derived from an EMBL/GenBank/DDBJ whole genome shotgun (WGS) entry which is preliminary data.</text>
</comment>
<comment type="subcellular location">
    <subcellularLocation>
        <location evidence="1">Membrane</location>
        <topology evidence="1">Multi-pass membrane protein</topology>
    </subcellularLocation>
</comment>
<feature type="region of interest" description="Disordered" evidence="8">
    <location>
        <begin position="1"/>
        <end position="30"/>
    </location>
</feature>
<evidence type="ECO:0000256" key="1">
    <source>
        <dbReference type="ARBA" id="ARBA00004141"/>
    </source>
</evidence>
<keyword evidence="4" id="KW-0677">Repeat</keyword>
<dbReference type="GO" id="GO:0016020">
    <property type="term" value="C:membrane"/>
    <property type="evidence" value="ECO:0007669"/>
    <property type="project" value="UniProtKB-SubCell"/>
</dbReference>
<keyword evidence="2 7" id="KW-0813">Transport</keyword>
<name>A0A9N8ETT5_9STRA</name>
<dbReference type="AlphaFoldDB" id="A0A9N8ETT5"/>
<protein>
    <submittedName>
        <fullName evidence="9">Mitochondrial coenzyme A transporter SLC25A42</fullName>
    </submittedName>
</protein>
<evidence type="ECO:0000256" key="3">
    <source>
        <dbReference type="ARBA" id="ARBA00022692"/>
    </source>
</evidence>
<dbReference type="GO" id="GO:0055085">
    <property type="term" value="P:transmembrane transport"/>
    <property type="evidence" value="ECO:0007669"/>
    <property type="project" value="InterPro"/>
</dbReference>
<evidence type="ECO:0000256" key="4">
    <source>
        <dbReference type="ARBA" id="ARBA00022737"/>
    </source>
</evidence>
<dbReference type="EMBL" id="CAICTM010001797">
    <property type="protein sequence ID" value="CAB9526245.1"/>
    <property type="molecule type" value="Genomic_DNA"/>
</dbReference>
<dbReference type="OrthoDB" id="270584at2759"/>